<feature type="region of interest" description="Disordered" evidence="6">
    <location>
        <begin position="135"/>
        <end position="179"/>
    </location>
</feature>
<evidence type="ECO:0000256" key="5">
    <source>
        <dbReference type="SAM" id="Coils"/>
    </source>
</evidence>
<comment type="similarity">
    <text evidence="2">Belongs to the milton family.</text>
</comment>
<dbReference type="AlphaFoldDB" id="A0A0P4W4E1"/>
<feature type="compositionally biased region" description="Polar residues" evidence="6">
    <location>
        <begin position="1032"/>
        <end position="1051"/>
    </location>
</feature>
<feature type="region of interest" description="Disordered" evidence="6">
    <location>
        <begin position="782"/>
        <end position="816"/>
    </location>
</feature>
<dbReference type="Pfam" id="PF12448">
    <property type="entry name" value="Milton"/>
    <property type="match status" value="2"/>
</dbReference>
<feature type="region of interest" description="Disordered" evidence="6">
    <location>
        <begin position="989"/>
        <end position="1015"/>
    </location>
</feature>
<feature type="compositionally biased region" description="Low complexity" evidence="6">
    <location>
        <begin position="728"/>
        <end position="747"/>
    </location>
</feature>
<organism evidence="9">
    <name type="scientific">Scylla olivacea</name>
    <name type="common">Orange mud crab</name>
    <name type="synonym">Cancer olivacea</name>
    <dbReference type="NCBI Taxonomy" id="85551"/>
    <lineage>
        <taxon>Eukaryota</taxon>
        <taxon>Metazoa</taxon>
        <taxon>Ecdysozoa</taxon>
        <taxon>Arthropoda</taxon>
        <taxon>Crustacea</taxon>
        <taxon>Multicrustacea</taxon>
        <taxon>Malacostraca</taxon>
        <taxon>Eumalacostraca</taxon>
        <taxon>Eucarida</taxon>
        <taxon>Decapoda</taxon>
        <taxon>Pleocyemata</taxon>
        <taxon>Brachyura</taxon>
        <taxon>Eubrachyura</taxon>
        <taxon>Portunoidea</taxon>
        <taxon>Portunidae</taxon>
        <taxon>Portuninae</taxon>
        <taxon>Scylla</taxon>
    </lineage>
</organism>
<feature type="coiled-coil region" evidence="5">
    <location>
        <begin position="522"/>
        <end position="549"/>
    </location>
</feature>
<feature type="region of interest" description="Disordered" evidence="6">
    <location>
        <begin position="1032"/>
        <end position="1064"/>
    </location>
</feature>
<keyword evidence="4" id="KW-0496">Mitochondrion</keyword>
<dbReference type="GO" id="GO:0048311">
    <property type="term" value="P:mitochondrion distribution"/>
    <property type="evidence" value="ECO:0007669"/>
    <property type="project" value="TreeGrafter"/>
</dbReference>
<reference evidence="9" key="1">
    <citation type="submission" date="2015-09" db="EMBL/GenBank/DDBJ databases">
        <title>Scylla olivacea transcriptome.</title>
        <authorList>
            <person name="Ikhwanuddin M."/>
        </authorList>
    </citation>
    <scope>NUCLEOTIDE SEQUENCE</scope>
</reference>
<dbReference type="GO" id="GO:0047496">
    <property type="term" value="P:vesicle transport along microtubule"/>
    <property type="evidence" value="ECO:0007669"/>
    <property type="project" value="TreeGrafter"/>
</dbReference>
<keyword evidence="3 5" id="KW-0175">Coiled coil</keyword>
<evidence type="ECO:0000256" key="6">
    <source>
        <dbReference type="SAM" id="MobiDB-lite"/>
    </source>
</evidence>
<evidence type="ECO:0000259" key="7">
    <source>
        <dbReference type="SMART" id="SM01423"/>
    </source>
</evidence>
<evidence type="ECO:0000259" key="8">
    <source>
        <dbReference type="SMART" id="SM01424"/>
    </source>
</evidence>
<protein>
    <recommendedName>
        <fullName evidence="10">HAP1 N-terminal domain-containing protein</fullName>
    </recommendedName>
</protein>
<comment type="subcellular location">
    <subcellularLocation>
        <location evidence="1">Mitochondrion</location>
    </subcellularLocation>
</comment>
<dbReference type="GO" id="GO:0031410">
    <property type="term" value="C:cytoplasmic vesicle"/>
    <property type="evidence" value="ECO:0007669"/>
    <property type="project" value="TreeGrafter"/>
</dbReference>
<dbReference type="GO" id="GO:0006605">
    <property type="term" value="P:protein targeting"/>
    <property type="evidence" value="ECO:0007669"/>
    <property type="project" value="TreeGrafter"/>
</dbReference>
<feature type="compositionally biased region" description="Basic and acidic residues" evidence="6">
    <location>
        <begin position="163"/>
        <end position="178"/>
    </location>
</feature>
<feature type="coiled-coil region" evidence="5">
    <location>
        <begin position="596"/>
        <end position="665"/>
    </location>
</feature>
<feature type="compositionally biased region" description="Polar residues" evidence="6">
    <location>
        <begin position="55"/>
        <end position="64"/>
    </location>
</feature>
<feature type="domain" description="Trafficking kinesin-binding protein C-terminal" evidence="7">
    <location>
        <begin position="742"/>
        <end position="892"/>
    </location>
</feature>
<feature type="domain" description="HAP1 N-terminal" evidence="8">
    <location>
        <begin position="367"/>
        <end position="665"/>
    </location>
</feature>
<evidence type="ECO:0000313" key="9">
    <source>
        <dbReference type="EMBL" id="JAI59980.1"/>
    </source>
</evidence>
<dbReference type="InterPro" id="IPR051946">
    <property type="entry name" value="Intracell_Traff-Reg"/>
</dbReference>
<name>A0A0P4W4E1_SCYOL</name>
<evidence type="ECO:0000256" key="3">
    <source>
        <dbReference type="ARBA" id="ARBA00023054"/>
    </source>
</evidence>
<dbReference type="InterPro" id="IPR006933">
    <property type="entry name" value="HAP1_N"/>
</dbReference>
<feature type="region of interest" description="Disordered" evidence="6">
    <location>
        <begin position="1154"/>
        <end position="1249"/>
    </location>
</feature>
<feature type="compositionally biased region" description="Low complexity" evidence="6">
    <location>
        <begin position="1154"/>
        <end position="1171"/>
    </location>
</feature>
<evidence type="ECO:0000256" key="2">
    <source>
        <dbReference type="ARBA" id="ARBA00007007"/>
    </source>
</evidence>
<feature type="region of interest" description="Disordered" evidence="6">
    <location>
        <begin position="237"/>
        <end position="262"/>
    </location>
</feature>
<dbReference type="PANTHER" id="PTHR15751">
    <property type="entry name" value="TRAFFICKING KINESIN-BINDING PROTEIN"/>
    <property type="match status" value="1"/>
</dbReference>
<dbReference type="Pfam" id="PF04849">
    <property type="entry name" value="HAP1_N"/>
    <property type="match status" value="1"/>
</dbReference>
<dbReference type="SMART" id="SM01424">
    <property type="entry name" value="HAP1_N"/>
    <property type="match status" value="1"/>
</dbReference>
<proteinExistence type="inferred from homology"/>
<dbReference type="GO" id="GO:0017022">
    <property type="term" value="F:myosin binding"/>
    <property type="evidence" value="ECO:0007669"/>
    <property type="project" value="TreeGrafter"/>
</dbReference>
<feature type="region of interest" description="Disordered" evidence="6">
    <location>
        <begin position="50"/>
        <end position="93"/>
    </location>
</feature>
<evidence type="ECO:0000256" key="4">
    <source>
        <dbReference type="ARBA" id="ARBA00023128"/>
    </source>
</evidence>
<dbReference type="GO" id="GO:0005739">
    <property type="term" value="C:mitochondrion"/>
    <property type="evidence" value="ECO:0007669"/>
    <property type="project" value="UniProtKB-SubCell"/>
</dbReference>
<feature type="region of interest" description="Disordered" evidence="6">
    <location>
        <begin position="312"/>
        <end position="336"/>
    </location>
</feature>
<evidence type="ECO:0000256" key="1">
    <source>
        <dbReference type="ARBA" id="ARBA00004173"/>
    </source>
</evidence>
<dbReference type="EMBL" id="GDRN01093053">
    <property type="protein sequence ID" value="JAI59980.1"/>
    <property type="molecule type" value="Transcribed_RNA"/>
</dbReference>
<feature type="coiled-coil region" evidence="5">
    <location>
        <begin position="428"/>
        <end position="483"/>
    </location>
</feature>
<dbReference type="InterPro" id="IPR022154">
    <property type="entry name" value="TRAK1/2_C"/>
</dbReference>
<feature type="region of interest" description="Disordered" evidence="6">
    <location>
        <begin position="725"/>
        <end position="757"/>
    </location>
</feature>
<feature type="compositionally biased region" description="Low complexity" evidence="6">
    <location>
        <begin position="237"/>
        <end position="246"/>
    </location>
</feature>
<dbReference type="SMART" id="SM01423">
    <property type="entry name" value="Milton"/>
    <property type="match status" value="1"/>
</dbReference>
<dbReference type="PANTHER" id="PTHR15751:SF12">
    <property type="entry name" value="TRAFFICKING KINESIN-BINDING PROTEIN MILT"/>
    <property type="match status" value="1"/>
</dbReference>
<evidence type="ECO:0008006" key="10">
    <source>
        <dbReference type="Google" id="ProtNLM"/>
    </source>
</evidence>
<feature type="compositionally biased region" description="Low complexity" evidence="6">
    <location>
        <begin position="71"/>
        <end position="83"/>
    </location>
</feature>
<sequence>MCKTCIRPVSYETTGTCGPWGLRGSYRSATLTSRRLWSAQSCRDAACGESEAAETRNTGRSSPLTEEYEGSRGSSGSVSRNNSLDNVLGGGPCSHTHDLPDQYACRVDGKVNDASISQGSGATGYALRNEITHTKSTSSGDLSGRNGRKYGQGDLLSSGGLTDDSRPVPDSKLEPSKELKRRPFFFLPSEDEDDCYHTDQDLQNHPDLYPCPKTNGLGGAAAAGHVPNPITTQITNITSTSSTQSNKPPTPSSPRSPHKTSVIETADEIKSRIRYCLQRARSRSTSLSGLGSFEAGLYRLETLLDGKKEKDAASVDDFQSHQYSSLPPTTRHRPTENVMPKYKEAGTITDVCTGDNVAEVELISLVQEQIPCYKLRADTLTEFSGYDNADWSVPFPALKEEEAEALSPEQAEGALAYFVLCGNRVSQMTKTYNDIDALTRLLQEKEKDLELAAKIGQQLLNRNKALEERNSLLDAELSAATDTITQLRHDLQMKTDLLQIYTNDVDESSCETTPTTIRNINVEVLQHRIKNLEDENRSLHSEAKQIADDTELCEDKEKELMTDVIKQLSDANHQVGQLSDELAKKVEDSLRQQEEITQLLAQVVDLQSRNKRLMGENDELANMVGVARDCQQELTMELAELKEKYAEVLDLLHDTQDQLRRVQKKNLPGSRGHHLGSSLYSSPFNSGNDSIASELNSLNSLGEEQGKGRSSNMIRTFDMVRVSGKHSGLGSQGSLNSLGYGGSVHSTPTHHPHTPSHVAATHMTNSGSGYAMSYLSSRGSSIYSGGSGHPSLDSGADSDASMHTDSEDNYPGSHLGVPGWPGTPDLDSCLRRLQPGDRSGTPSQFLPYGCRTPDSIMSTGSGKSGMSSYGGTNANDWKLPQKLQIVKPIEGSLTLHQWSRLATPHLGGLLEEREGVAIKGGMGTDLNLEVYSMSDLEEDEPEEENPGKRFMSTSGVFTYTNSTVLHPDDQTTPTPSVRQAQVSVLPASLAHSTTTPSTPIRAPSCPPSRRGSTATFSVNTGLAKVLNERGMNQQSGFSPTATPANSPSASRPGSPEPEGYKLPGLEDLTKTFYYGASLLRRTFYKDDPSAPQSPTGPRVNLVEQVQAIGVDRFVGLSGGALTVGGVVTSRPATSPLLHLSNLIMSSAKSNITSTTTAAATTNTTTTDSGNNRPRTSGVSSPPKVMSPGERRPTLPSGAPMGIPGHPGSGHLDNRLSQLKPGQRADLGTVGGRPRPTTLGSVPPRPGASAADLNVGTVGWTSFGRKGGLL</sequence>
<accession>A0A0P4W4E1</accession>